<keyword evidence="1" id="KW-0732">Signal</keyword>
<reference evidence="2" key="1">
    <citation type="submission" date="2023-03" db="EMBL/GenBank/DDBJ databases">
        <title>Massive genome expansion in bonnet fungi (Mycena s.s.) driven by repeated elements and novel gene families across ecological guilds.</title>
        <authorList>
            <consortium name="Lawrence Berkeley National Laboratory"/>
            <person name="Harder C.B."/>
            <person name="Miyauchi S."/>
            <person name="Viragh M."/>
            <person name="Kuo A."/>
            <person name="Thoen E."/>
            <person name="Andreopoulos B."/>
            <person name="Lu D."/>
            <person name="Skrede I."/>
            <person name="Drula E."/>
            <person name="Henrissat B."/>
            <person name="Morin E."/>
            <person name="Kohler A."/>
            <person name="Barry K."/>
            <person name="LaButti K."/>
            <person name="Morin E."/>
            <person name="Salamov A."/>
            <person name="Lipzen A."/>
            <person name="Mereny Z."/>
            <person name="Hegedus B."/>
            <person name="Baldrian P."/>
            <person name="Stursova M."/>
            <person name="Weitz H."/>
            <person name="Taylor A."/>
            <person name="Grigoriev I.V."/>
            <person name="Nagy L.G."/>
            <person name="Martin F."/>
            <person name="Kauserud H."/>
        </authorList>
    </citation>
    <scope>NUCLEOTIDE SEQUENCE</scope>
    <source>
        <strain evidence="2">9284</strain>
    </source>
</reference>
<dbReference type="EMBL" id="JARKIF010000067">
    <property type="protein sequence ID" value="KAJ7605817.1"/>
    <property type="molecule type" value="Genomic_DNA"/>
</dbReference>
<sequence length="242" mass="26729">MSSPLPALSILAIFLPGGINCHDHDPQSAMRPELGMHWAVYATVQRSGTHSSEFPSNLWSLWFPVCICGAGYQDDQDDIAATIRRVELGEDIWRTCICICLQQSTSAATRPFISHLILRDAPTNPLHSDAYPIGPRTHSNSIRIHPVHTISINSIIAMRRPAVCIWPSVHSLQCTRGPGPELALFAFRSGRDSEEQRRGGITLSRQHWLWTRSPGAGSNTTRTKSTRSGAMFTEVPGLPELD</sequence>
<evidence type="ECO:0000313" key="2">
    <source>
        <dbReference type="EMBL" id="KAJ7605817.1"/>
    </source>
</evidence>
<evidence type="ECO:0000313" key="3">
    <source>
        <dbReference type="Proteomes" id="UP001221142"/>
    </source>
</evidence>
<accession>A0AAD7F6W2</accession>
<organism evidence="2 3">
    <name type="scientific">Roridomyces roridus</name>
    <dbReference type="NCBI Taxonomy" id="1738132"/>
    <lineage>
        <taxon>Eukaryota</taxon>
        <taxon>Fungi</taxon>
        <taxon>Dikarya</taxon>
        <taxon>Basidiomycota</taxon>
        <taxon>Agaricomycotina</taxon>
        <taxon>Agaricomycetes</taxon>
        <taxon>Agaricomycetidae</taxon>
        <taxon>Agaricales</taxon>
        <taxon>Marasmiineae</taxon>
        <taxon>Mycenaceae</taxon>
        <taxon>Roridomyces</taxon>
    </lineage>
</organism>
<dbReference type="Proteomes" id="UP001221142">
    <property type="component" value="Unassembled WGS sequence"/>
</dbReference>
<evidence type="ECO:0000256" key="1">
    <source>
        <dbReference type="SAM" id="SignalP"/>
    </source>
</evidence>
<protein>
    <submittedName>
        <fullName evidence="2">Uncharacterized protein</fullName>
    </submittedName>
</protein>
<comment type="caution">
    <text evidence="2">The sequence shown here is derived from an EMBL/GenBank/DDBJ whole genome shotgun (WGS) entry which is preliminary data.</text>
</comment>
<proteinExistence type="predicted"/>
<gene>
    <name evidence="2" type="ORF">FB45DRAFT_1012324</name>
</gene>
<dbReference type="AlphaFoldDB" id="A0AAD7F6W2"/>
<keyword evidence="3" id="KW-1185">Reference proteome</keyword>
<feature type="chain" id="PRO_5042163054" evidence="1">
    <location>
        <begin position="22"/>
        <end position="242"/>
    </location>
</feature>
<feature type="signal peptide" evidence="1">
    <location>
        <begin position="1"/>
        <end position="21"/>
    </location>
</feature>
<name>A0AAD7F6W2_9AGAR</name>